<accession>A0ABW3GHW6</accession>
<dbReference type="Gene3D" id="3.30.450.40">
    <property type="match status" value="1"/>
</dbReference>
<dbReference type="SUPFAM" id="SSF55073">
    <property type="entry name" value="Nucleotide cyclase"/>
    <property type="match status" value="1"/>
</dbReference>
<evidence type="ECO:0000259" key="1">
    <source>
        <dbReference type="PROSITE" id="PS50112"/>
    </source>
</evidence>
<proteinExistence type="predicted"/>
<reference evidence="5" key="1">
    <citation type="journal article" date="2019" name="Int. J. Syst. Evol. Microbiol.">
        <title>The Global Catalogue of Microorganisms (GCM) 10K type strain sequencing project: providing services to taxonomists for standard genome sequencing and annotation.</title>
        <authorList>
            <consortium name="The Broad Institute Genomics Platform"/>
            <consortium name="The Broad Institute Genome Sequencing Center for Infectious Disease"/>
            <person name="Wu L."/>
            <person name="Ma J."/>
        </authorList>
    </citation>
    <scope>NUCLEOTIDE SEQUENCE [LARGE SCALE GENOMIC DNA]</scope>
    <source>
        <strain evidence="5">CCUG 59685</strain>
    </source>
</reference>
<keyword evidence="5" id="KW-1185">Reference proteome</keyword>
<feature type="domain" description="EAL" evidence="2">
    <location>
        <begin position="468"/>
        <end position="722"/>
    </location>
</feature>
<feature type="domain" description="GGDEF" evidence="3">
    <location>
        <begin position="326"/>
        <end position="459"/>
    </location>
</feature>
<dbReference type="PANTHER" id="PTHR44757">
    <property type="entry name" value="DIGUANYLATE CYCLASE DGCP"/>
    <property type="match status" value="1"/>
</dbReference>
<sequence>MKCPVILANEPQRLQALFDHGLHQPEVIANLEPVVDIAARMFRMPIAAVNMIGSDHVFFAAAVGAGEMDMRRDVSFCAHAINENQVMVVPDALLDERFHDNPLVTGEANIRFYAGVRLLSPEGLALGALCIVDHQPHFDFSLEDQARLRALAQMVSDRLELRRIEISASRTRPNFEEYAAHAATPIVWFNAAKQIIAWNQAAANMFGYRLIEGEGRPLQTLFSSSDAALLQEKIDTILQSRSLDRVASSCELTGLHKEGTSFLVNLSLFSWQAEGQLQFEAVLKPVPATAATLQAESKQSLLDTLTGLYNRVRFYRFVEETLSQPHAAAVFMIDLDGFKDINNTMGGTVGDAVLREIAQRLLRIVPAHGLVARMGGDEFAVVVPGLQVPTDATQFAQQLIDGIEQPMQMQGQSVRVIASCGVALSPLHTLEALELVSNADLALFKAKAQGRGRACLFVPELRQAAVSRRQHALELHRAVDEGEFLLYYQPQVNLQTGLITGAEALIRWNHPLRGLLPPITFLSALESGPLAATVGSWVLDEACSQLAFWRRQGAEHLQVGVNLFSAQFHTGELVDEVMLVLAKHGLPAQALELEITENIALDQDEIVLATLRKLKQHGVGIAFDDFGTGYASLSLLKTYPLTRIKIDRTFVNGMLQHKEDDSVVCATLDIAHGFDLQSIAEGIETAEQYQYLKSKQCEEGQGYLFGKPMPADQFSQLIGCENLSMIKQTP</sequence>
<dbReference type="RefSeq" id="WP_379075980.1">
    <property type="nucleotide sequence ID" value="NZ_JBHTJW010000002.1"/>
</dbReference>
<dbReference type="InterPro" id="IPR000160">
    <property type="entry name" value="GGDEF_dom"/>
</dbReference>
<dbReference type="Gene3D" id="3.30.450.20">
    <property type="entry name" value="PAS domain"/>
    <property type="match status" value="1"/>
</dbReference>
<name>A0ABW3GHW6_9PROT</name>
<evidence type="ECO:0000259" key="2">
    <source>
        <dbReference type="PROSITE" id="PS50883"/>
    </source>
</evidence>
<dbReference type="InterPro" id="IPR052155">
    <property type="entry name" value="Biofilm_reg_signaling"/>
</dbReference>
<dbReference type="CDD" id="cd01948">
    <property type="entry name" value="EAL"/>
    <property type="match status" value="1"/>
</dbReference>
<dbReference type="SUPFAM" id="SSF141868">
    <property type="entry name" value="EAL domain-like"/>
    <property type="match status" value="1"/>
</dbReference>
<dbReference type="InterPro" id="IPR029787">
    <property type="entry name" value="Nucleotide_cyclase"/>
</dbReference>
<dbReference type="InterPro" id="IPR035919">
    <property type="entry name" value="EAL_sf"/>
</dbReference>
<dbReference type="EMBL" id="JBHTJW010000002">
    <property type="protein sequence ID" value="MFD0930018.1"/>
    <property type="molecule type" value="Genomic_DNA"/>
</dbReference>
<dbReference type="Gene3D" id="3.20.20.450">
    <property type="entry name" value="EAL domain"/>
    <property type="match status" value="1"/>
</dbReference>
<dbReference type="PROSITE" id="PS50112">
    <property type="entry name" value="PAS"/>
    <property type="match status" value="1"/>
</dbReference>
<evidence type="ECO:0000313" key="4">
    <source>
        <dbReference type="EMBL" id="MFD0930018.1"/>
    </source>
</evidence>
<dbReference type="InterPro" id="IPR001633">
    <property type="entry name" value="EAL_dom"/>
</dbReference>
<dbReference type="SUPFAM" id="SSF55785">
    <property type="entry name" value="PYP-like sensor domain (PAS domain)"/>
    <property type="match status" value="1"/>
</dbReference>
<dbReference type="NCBIfam" id="TIGR00229">
    <property type="entry name" value="sensory_box"/>
    <property type="match status" value="1"/>
</dbReference>
<dbReference type="PROSITE" id="PS50883">
    <property type="entry name" value="EAL"/>
    <property type="match status" value="1"/>
</dbReference>
<dbReference type="PANTHER" id="PTHR44757:SF2">
    <property type="entry name" value="BIOFILM ARCHITECTURE MAINTENANCE PROTEIN MBAA"/>
    <property type="match status" value="1"/>
</dbReference>
<dbReference type="Pfam" id="PF13188">
    <property type="entry name" value="PAS_8"/>
    <property type="match status" value="1"/>
</dbReference>
<dbReference type="InterPro" id="IPR003018">
    <property type="entry name" value="GAF"/>
</dbReference>
<evidence type="ECO:0000313" key="5">
    <source>
        <dbReference type="Proteomes" id="UP001597106"/>
    </source>
</evidence>
<dbReference type="CDD" id="cd01949">
    <property type="entry name" value="GGDEF"/>
    <property type="match status" value="1"/>
</dbReference>
<dbReference type="Pfam" id="PF01590">
    <property type="entry name" value="GAF"/>
    <property type="match status" value="1"/>
</dbReference>
<gene>
    <name evidence="4" type="ORF">ACFQ1T_09535</name>
</gene>
<comment type="caution">
    <text evidence="4">The sequence shown here is derived from an EMBL/GenBank/DDBJ whole genome shotgun (WGS) entry which is preliminary data.</text>
</comment>
<dbReference type="Gene3D" id="3.30.70.270">
    <property type="match status" value="1"/>
</dbReference>
<dbReference type="Pfam" id="PF00563">
    <property type="entry name" value="EAL"/>
    <property type="match status" value="1"/>
</dbReference>
<dbReference type="Proteomes" id="UP001597106">
    <property type="component" value="Unassembled WGS sequence"/>
</dbReference>
<protein>
    <submittedName>
        <fullName evidence="4">Bifunctional diguanylate cyclase/phosphodiesterase</fullName>
    </submittedName>
</protein>
<dbReference type="Pfam" id="PF00990">
    <property type="entry name" value="GGDEF"/>
    <property type="match status" value="1"/>
</dbReference>
<dbReference type="InterPro" id="IPR043128">
    <property type="entry name" value="Rev_trsase/Diguanyl_cyclase"/>
</dbReference>
<dbReference type="InterPro" id="IPR029016">
    <property type="entry name" value="GAF-like_dom_sf"/>
</dbReference>
<dbReference type="SMART" id="SM00052">
    <property type="entry name" value="EAL"/>
    <property type="match status" value="1"/>
</dbReference>
<dbReference type="SUPFAM" id="SSF55781">
    <property type="entry name" value="GAF domain-like"/>
    <property type="match status" value="1"/>
</dbReference>
<feature type="domain" description="PAS" evidence="1">
    <location>
        <begin position="171"/>
        <end position="241"/>
    </location>
</feature>
<dbReference type="SMART" id="SM00091">
    <property type="entry name" value="PAS"/>
    <property type="match status" value="1"/>
</dbReference>
<dbReference type="NCBIfam" id="TIGR00254">
    <property type="entry name" value="GGDEF"/>
    <property type="match status" value="1"/>
</dbReference>
<dbReference type="InterPro" id="IPR000014">
    <property type="entry name" value="PAS"/>
</dbReference>
<dbReference type="InterPro" id="IPR035965">
    <property type="entry name" value="PAS-like_dom_sf"/>
</dbReference>
<dbReference type="SMART" id="SM00267">
    <property type="entry name" value="GGDEF"/>
    <property type="match status" value="1"/>
</dbReference>
<dbReference type="CDD" id="cd00130">
    <property type="entry name" value="PAS"/>
    <property type="match status" value="1"/>
</dbReference>
<dbReference type="PROSITE" id="PS50887">
    <property type="entry name" value="GGDEF"/>
    <property type="match status" value="1"/>
</dbReference>
<evidence type="ECO:0000259" key="3">
    <source>
        <dbReference type="PROSITE" id="PS50887"/>
    </source>
</evidence>
<organism evidence="4 5">
    <name type="scientific">Methylophilus glucosoxydans</name>
    <dbReference type="NCBI Taxonomy" id="752553"/>
    <lineage>
        <taxon>Bacteria</taxon>
        <taxon>Pseudomonadati</taxon>
        <taxon>Pseudomonadota</taxon>
        <taxon>Betaproteobacteria</taxon>
        <taxon>Nitrosomonadales</taxon>
        <taxon>Methylophilaceae</taxon>
        <taxon>Methylophilus</taxon>
    </lineage>
</organism>